<evidence type="ECO:0000256" key="1">
    <source>
        <dbReference type="SAM" id="MobiDB-lite"/>
    </source>
</evidence>
<organism evidence="2 3">
    <name type="scientific">Tribonema minus</name>
    <dbReference type="NCBI Taxonomy" id="303371"/>
    <lineage>
        <taxon>Eukaryota</taxon>
        <taxon>Sar</taxon>
        <taxon>Stramenopiles</taxon>
        <taxon>Ochrophyta</taxon>
        <taxon>PX clade</taxon>
        <taxon>Xanthophyceae</taxon>
        <taxon>Tribonematales</taxon>
        <taxon>Tribonemataceae</taxon>
        <taxon>Tribonema</taxon>
    </lineage>
</organism>
<feature type="region of interest" description="Disordered" evidence="1">
    <location>
        <begin position="183"/>
        <end position="275"/>
    </location>
</feature>
<feature type="compositionally biased region" description="Basic and acidic residues" evidence="1">
    <location>
        <begin position="183"/>
        <end position="192"/>
    </location>
</feature>
<dbReference type="OrthoDB" id="66982at2759"/>
<accession>A0A836CHP8</accession>
<dbReference type="AlphaFoldDB" id="A0A836CHP8"/>
<keyword evidence="3" id="KW-1185">Reference proteome</keyword>
<evidence type="ECO:0000313" key="3">
    <source>
        <dbReference type="Proteomes" id="UP000664859"/>
    </source>
</evidence>
<feature type="compositionally biased region" description="Gly residues" evidence="1">
    <location>
        <begin position="237"/>
        <end position="247"/>
    </location>
</feature>
<evidence type="ECO:0000313" key="2">
    <source>
        <dbReference type="EMBL" id="KAG5185949.1"/>
    </source>
</evidence>
<reference evidence="2" key="1">
    <citation type="submission" date="2021-02" db="EMBL/GenBank/DDBJ databases">
        <title>First Annotated Genome of the Yellow-green Alga Tribonema minus.</title>
        <authorList>
            <person name="Mahan K.M."/>
        </authorList>
    </citation>
    <scope>NUCLEOTIDE SEQUENCE</scope>
    <source>
        <strain evidence="2">UTEX B ZZ1240</strain>
    </source>
</reference>
<gene>
    <name evidence="2" type="ORF">JKP88DRAFT_310713</name>
</gene>
<comment type="caution">
    <text evidence="2">The sequence shown here is derived from an EMBL/GenBank/DDBJ whole genome shotgun (WGS) entry which is preliminary data.</text>
</comment>
<name>A0A836CHP8_9STRA</name>
<proteinExistence type="predicted"/>
<dbReference type="EMBL" id="JAFCMP010000116">
    <property type="protein sequence ID" value="KAG5185949.1"/>
    <property type="molecule type" value="Genomic_DNA"/>
</dbReference>
<feature type="region of interest" description="Disordered" evidence="1">
    <location>
        <begin position="73"/>
        <end position="98"/>
    </location>
</feature>
<protein>
    <submittedName>
        <fullName evidence="2">Uncharacterized protein</fullName>
    </submittedName>
</protein>
<feature type="compositionally biased region" description="Low complexity" evidence="1">
    <location>
        <begin position="221"/>
        <end position="233"/>
    </location>
</feature>
<sequence length="499" mass="54052">MAQAAAAVDPDGPLETLLARITELQSRGEDVFQILDILSEERRQELYLLLDQSTKSVLPPDVAAAAKEHNLDVSVDAGPPIDSGPPPKQNEDGTKRQRPCQFSDAAMKALPPFTKEICDMIVAFAHECCLRVRAQEYGRQIVEAVNRGTGQAFFTIDDLKELLPCEMHEYTVWMEARRRAHVKEKGASDDTKVNNNKGSGAASEASISDDSDDSDLGGGDASESASEAGSVASVRSEGGGHSGGGAHGSKQGKRGHPQAGAGEPPRKLMRGDPGYSSDADLDEYVVEGGTGMHRSAVRGRVEQRMAFADTRTVQMSGAAYDTFAKQRHAFFVTYKHVAKDREGKAKPIGYGSDAYFLRWLGFPSTRVRRAAIKALAYLVYDHIGVIIEEAIRRRANAPGDALRSLPSDRPLRTPELQQAQSQIPRLVLPPHHDGLRGIALPKLPTGIRYVGDPRAWPLSADTDAAVSVWRGGGAAALQFDYRELGAQANEMLRLYQGEG</sequence>
<dbReference type="Proteomes" id="UP000664859">
    <property type="component" value="Unassembled WGS sequence"/>
</dbReference>